<dbReference type="InterPro" id="IPR019692">
    <property type="entry name" value="CFP-6_PH"/>
</dbReference>
<comment type="caution">
    <text evidence="4">The sequence shown here is derived from an EMBL/GenBank/DDBJ whole genome shotgun (WGS) entry which is preliminary data.</text>
</comment>
<evidence type="ECO:0000259" key="2">
    <source>
        <dbReference type="Pfam" id="PF10756"/>
    </source>
</evidence>
<dbReference type="Pfam" id="PF10756">
    <property type="entry name" value="bPH_6"/>
    <property type="match status" value="1"/>
</dbReference>
<feature type="transmembrane region" description="Helical" evidence="1">
    <location>
        <begin position="56"/>
        <end position="74"/>
    </location>
</feature>
<protein>
    <submittedName>
        <fullName evidence="3">Membrane protein</fullName>
    </submittedName>
    <submittedName>
        <fullName evidence="5">PH domain-containing protein</fullName>
    </submittedName>
</protein>
<keyword evidence="6" id="KW-1185">Reference proteome</keyword>
<dbReference type="OrthoDB" id="5191452at2"/>
<dbReference type="STRING" id="1807.MOBUDSM44075_00726"/>
<name>A0A0J6WE97_9MYCO</name>
<sequence>MSAGGRDNPEWDVEVKPHLTPKFAYAAAVVIVAAHVIVGALLKVGTTGVIFRTADQVAIAALGVVFGAAVCLFARPRLRVGPAGVAVRNLFGYRVFDWSVVRGLSFHPGARWARLDLPDDEYVAVMAIQAVDKERAADAMDSVRAAMQRYESGRRTGDINRRHP</sequence>
<evidence type="ECO:0000313" key="4">
    <source>
        <dbReference type="EMBL" id="KMO80849.1"/>
    </source>
</evidence>
<dbReference type="AlphaFoldDB" id="A0A0J6WE97"/>
<feature type="domain" description="Low molecular weight protein antigen 6 PH" evidence="2">
    <location>
        <begin position="75"/>
        <end position="145"/>
    </location>
</feature>
<keyword evidence="1" id="KW-1133">Transmembrane helix</keyword>
<gene>
    <name evidence="5" type="ORF">EUA04_20050</name>
    <name evidence="4" type="ORF">MOBUDSM44075_00726</name>
    <name evidence="3" type="ORF">WN67_04685</name>
</gene>
<feature type="transmembrane region" description="Helical" evidence="1">
    <location>
        <begin position="23"/>
        <end position="44"/>
    </location>
</feature>
<accession>A0A0J6WE97</accession>
<dbReference type="Proteomes" id="UP000034150">
    <property type="component" value="Unassembled WGS sequence"/>
</dbReference>
<dbReference type="Proteomes" id="UP000036313">
    <property type="component" value="Unassembled WGS sequence"/>
</dbReference>
<dbReference type="EMBL" id="SDLP01000006">
    <property type="protein sequence ID" value="TDL05818.1"/>
    <property type="molecule type" value="Genomic_DNA"/>
</dbReference>
<evidence type="ECO:0000313" key="8">
    <source>
        <dbReference type="Proteomes" id="UP000294952"/>
    </source>
</evidence>
<evidence type="ECO:0000313" key="3">
    <source>
        <dbReference type="EMBL" id="KKF03088.1"/>
    </source>
</evidence>
<dbReference type="EMBL" id="LAUZ02000017">
    <property type="protein sequence ID" value="KKF03088.1"/>
    <property type="molecule type" value="Genomic_DNA"/>
</dbReference>
<reference evidence="3 6" key="2">
    <citation type="submission" date="2015-04" db="EMBL/GenBank/DDBJ databases">
        <title>Genome sequence of Mycobacterium obuense UC1.</title>
        <authorList>
            <person name="Greninger A.L."/>
            <person name="Cunningham G."/>
            <person name="Chiu C.Y."/>
            <person name="Miller S."/>
        </authorList>
    </citation>
    <scope>NUCLEOTIDE SEQUENCE [LARGE SCALE GENOMIC DNA]</scope>
    <source>
        <strain evidence="3 6">UC1</strain>
    </source>
</reference>
<dbReference type="EMBL" id="JYNU01000004">
    <property type="protein sequence ID" value="KMO80849.1"/>
    <property type="molecule type" value="Genomic_DNA"/>
</dbReference>
<evidence type="ECO:0000313" key="6">
    <source>
        <dbReference type="Proteomes" id="UP000034150"/>
    </source>
</evidence>
<proteinExistence type="predicted"/>
<reference evidence="4 7" key="1">
    <citation type="journal article" date="2015" name="Genome Biol. Evol.">
        <title>Characterization of Three Mycobacterium spp. with Potential Use in Bioremediation by Genome Sequencing and Comparative Genomics.</title>
        <authorList>
            <person name="Das S."/>
            <person name="Pettersson B.M."/>
            <person name="Behra P.R."/>
            <person name="Ramesh M."/>
            <person name="Dasgupta S."/>
            <person name="Bhattacharya A."/>
            <person name="Kirsebom L.A."/>
        </authorList>
    </citation>
    <scope>NUCLEOTIDE SEQUENCE [LARGE SCALE GENOMIC DNA]</scope>
    <source>
        <strain evidence="4 7">DSM 44075</strain>
    </source>
</reference>
<keyword evidence="1" id="KW-0472">Membrane</keyword>
<dbReference type="Proteomes" id="UP000294952">
    <property type="component" value="Unassembled WGS sequence"/>
</dbReference>
<dbReference type="RefSeq" id="WP_046361918.1">
    <property type="nucleotide sequence ID" value="NZ_CALTXN010000004.1"/>
</dbReference>
<dbReference type="PATRIC" id="fig|1807.13.peg.2026"/>
<evidence type="ECO:0000313" key="5">
    <source>
        <dbReference type="EMBL" id="TDL05818.1"/>
    </source>
</evidence>
<evidence type="ECO:0000313" key="7">
    <source>
        <dbReference type="Proteomes" id="UP000036313"/>
    </source>
</evidence>
<organism evidence="4 7">
    <name type="scientific">Mycolicibacterium obuense</name>
    <dbReference type="NCBI Taxonomy" id="1807"/>
    <lineage>
        <taxon>Bacteria</taxon>
        <taxon>Bacillati</taxon>
        <taxon>Actinomycetota</taxon>
        <taxon>Actinomycetes</taxon>
        <taxon>Mycobacteriales</taxon>
        <taxon>Mycobacteriaceae</taxon>
        <taxon>Mycolicibacterium</taxon>
    </lineage>
</organism>
<reference evidence="5 8" key="3">
    <citation type="submission" date="2019-01" db="EMBL/GenBank/DDBJ databases">
        <title>High-quality-draft genome sequences of five non-tuberculosis mycobacteriaceae isolated from a nosocomial environment.</title>
        <authorList>
            <person name="Tiago I."/>
            <person name="Alarico S."/>
            <person name="Pereira S.G."/>
            <person name="Coelho C."/>
            <person name="Maranha A."/>
            <person name="Empadinhas N."/>
        </authorList>
    </citation>
    <scope>NUCLEOTIDE SEQUENCE [LARGE SCALE GENOMIC DNA]</scope>
    <source>
        <strain evidence="5 8">22DIII</strain>
    </source>
</reference>
<keyword evidence="1" id="KW-0812">Transmembrane</keyword>
<evidence type="ECO:0000256" key="1">
    <source>
        <dbReference type="SAM" id="Phobius"/>
    </source>
</evidence>